<comment type="catalytic activity">
    <reaction evidence="1">
        <text>L-glutamyl-[protein] + S-adenosyl-L-methionine = [protein]-L-glutamate 5-O-methyl ester + S-adenosyl-L-homocysteine</text>
        <dbReference type="Rhea" id="RHEA:24452"/>
        <dbReference type="Rhea" id="RHEA-COMP:10208"/>
        <dbReference type="Rhea" id="RHEA-COMP:10311"/>
        <dbReference type="ChEBI" id="CHEBI:29973"/>
        <dbReference type="ChEBI" id="CHEBI:57856"/>
        <dbReference type="ChEBI" id="CHEBI:59789"/>
        <dbReference type="ChEBI" id="CHEBI:82795"/>
        <dbReference type="EC" id="2.1.1.80"/>
    </reaction>
</comment>
<proteinExistence type="predicted"/>
<comment type="caution">
    <text evidence="7">The sequence shown here is derived from an EMBL/GenBank/DDBJ whole genome shotgun (WGS) entry which is preliminary data.</text>
</comment>
<keyword evidence="3 7" id="KW-0489">Methyltransferase</keyword>
<evidence type="ECO:0000313" key="7">
    <source>
        <dbReference type="EMBL" id="KAB8033741.1"/>
    </source>
</evidence>
<accession>A0A833JFG5</accession>
<dbReference type="InterPro" id="IPR026024">
    <property type="entry name" value="Chemotaxis_MeTrfase_CheR"/>
</dbReference>
<dbReference type="Gene3D" id="3.40.50.150">
    <property type="entry name" value="Vaccinia Virus protein VP39"/>
    <property type="match status" value="1"/>
</dbReference>
<reference evidence="7 8" key="1">
    <citation type="submission" date="2019-10" db="EMBL/GenBank/DDBJ databases">
        <title>New genus of Silvanigrellaceae.</title>
        <authorList>
            <person name="Pitt A."/>
            <person name="Hahn M.W."/>
        </authorList>
    </citation>
    <scope>NUCLEOTIDE SEQUENCE [LARGE SCALE GENOMIC DNA]</scope>
    <source>
        <strain evidence="7 8">33A1-SZDP</strain>
    </source>
</reference>
<dbReference type="SUPFAM" id="SSF47757">
    <property type="entry name" value="Chemotaxis receptor methyltransferase CheR, N-terminal domain"/>
    <property type="match status" value="1"/>
</dbReference>
<dbReference type="PANTHER" id="PTHR24422">
    <property type="entry name" value="CHEMOTAXIS PROTEIN METHYLTRANSFERASE"/>
    <property type="match status" value="1"/>
</dbReference>
<dbReference type="Proteomes" id="UP000442694">
    <property type="component" value="Unassembled WGS sequence"/>
</dbReference>
<dbReference type="InterPro" id="IPR022641">
    <property type="entry name" value="CheR_N"/>
</dbReference>
<dbReference type="EMBL" id="WFLN01000004">
    <property type="protein sequence ID" value="KAB8033741.1"/>
    <property type="molecule type" value="Genomic_DNA"/>
</dbReference>
<organism evidence="7 8">
    <name type="scientific">Fluviispira multicolorata</name>
    <dbReference type="NCBI Taxonomy" id="2654512"/>
    <lineage>
        <taxon>Bacteria</taxon>
        <taxon>Pseudomonadati</taxon>
        <taxon>Bdellovibrionota</taxon>
        <taxon>Oligoflexia</taxon>
        <taxon>Silvanigrellales</taxon>
        <taxon>Silvanigrellaceae</taxon>
        <taxon>Fluviispira</taxon>
    </lineage>
</organism>
<keyword evidence="4 7" id="KW-0808">Transferase</keyword>
<dbReference type="Pfam" id="PF01739">
    <property type="entry name" value="CheR"/>
    <property type="match status" value="1"/>
</dbReference>
<evidence type="ECO:0000313" key="8">
    <source>
        <dbReference type="Proteomes" id="UP000442694"/>
    </source>
</evidence>
<evidence type="ECO:0000256" key="4">
    <source>
        <dbReference type="ARBA" id="ARBA00022679"/>
    </source>
</evidence>
<keyword evidence="8" id="KW-1185">Reference proteome</keyword>
<gene>
    <name evidence="7" type="ORF">GCL57_03275</name>
</gene>
<dbReference type="PANTHER" id="PTHR24422:SF19">
    <property type="entry name" value="CHEMOTAXIS PROTEIN METHYLTRANSFERASE"/>
    <property type="match status" value="1"/>
</dbReference>
<dbReference type="Gene3D" id="1.10.155.10">
    <property type="entry name" value="Chemotaxis receptor methyltransferase CheR, N-terminal domain"/>
    <property type="match status" value="1"/>
</dbReference>
<dbReference type="SMART" id="SM00138">
    <property type="entry name" value="MeTrc"/>
    <property type="match status" value="1"/>
</dbReference>
<keyword evidence="5" id="KW-0949">S-adenosyl-L-methionine</keyword>
<sequence>MNENDHENLILDTHTNNVNFDYTIEENIFNKLSCFLKNHTGINLPYSDKNQTLLSSRVARVLKQYQLKNHKEFYNKLIEGEKKLIDEFILAMTTNMTSFFREANHFDLLPSLIEKLLIRKRSLCQYDLRIWCSASSTGEEPYTIAMVLNENIPKNEGWQLHFLSTDIDKAVLTKASIGIYGEKEMSNVPESYNLRFFEKGKGRHLGYHRVIKDLRDKINFALFNLVEEYYPFQHKFDIIFCRNVLIYFEKEQIEKTIKKFEACLNEDGYLFLGHSESILNGPESLKSIAPSVYKKGKTLEKI</sequence>
<dbReference type="PIRSF" id="PIRSF000410">
    <property type="entry name" value="CheR"/>
    <property type="match status" value="1"/>
</dbReference>
<dbReference type="SUPFAM" id="SSF53335">
    <property type="entry name" value="S-adenosyl-L-methionine-dependent methyltransferases"/>
    <property type="match status" value="1"/>
</dbReference>
<name>A0A833JFG5_9BACT</name>
<feature type="domain" description="CheR-type methyltransferase" evidence="6">
    <location>
        <begin position="17"/>
        <end position="298"/>
    </location>
</feature>
<dbReference type="RefSeq" id="WP_152211827.1">
    <property type="nucleotide sequence ID" value="NZ_WFLN01000004.1"/>
</dbReference>
<dbReference type="InterPro" id="IPR000780">
    <property type="entry name" value="CheR_MeTrfase"/>
</dbReference>
<dbReference type="GO" id="GO:0032259">
    <property type="term" value="P:methylation"/>
    <property type="evidence" value="ECO:0007669"/>
    <property type="project" value="UniProtKB-KW"/>
</dbReference>
<dbReference type="InterPro" id="IPR036804">
    <property type="entry name" value="CheR_N_sf"/>
</dbReference>
<evidence type="ECO:0000259" key="6">
    <source>
        <dbReference type="PROSITE" id="PS50123"/>
    </source>
</evidence>
<protein>
    <recommendedName>
        <fullName evidence="2">protein-glutamate O-methyltransferase</fullName>
        <ecNumber evidence="2">2.1.1.80</ecNumber>
    </recommendedName>
</protein>
<evidence type="ECO:0000256" key="1">
    <source>
        <dbReference type="ARBA" id="ARBA00001541"/>
    </source>
</evidence>
<dbReference type="InterPro" id="IPR022642">
    <property type="entry name" value="CheR_C"/>
</dbReference>
<dbReference type="PRINTS" id="PR00996">
    <property type="entry name" value="CHERMTFRASE"/>
</dbReference>
<evidence type="ECO:0000256" key="5">
    <source>
        <dbReference type="ARBA" id="ARBA00022691"/>
    </source>
</evidence>
<dbReference type="GO" id="GO:0008983">
    <property type="term" value="F:protein-glutamate O-methyltransferase activity"/>
    <property type="evidence" value="ECO:0007669"/>
    <property type="project" value="UniProtKB-EC"/>
</dbReference>
<dbReference type="InterPro" id="IPR050903">
    <property type="entry name" value="Bact_Chemotaxis_MeTrfase"/>
</dbReference>
<dbReference type="EC" id="2.1.1.80" evidence="2"/>
<dbReference type="PROSITE" id="PS50123">
    <property type="entry name" value="CHER"/>
    <property type="match status" value="1"/>
</dbReference>
<dbReference type="Pfam" id="PF03705">
    <property type="entry name" value="CheR_N"/>
    <property type="match status" value="1"/>
</dbReference>
<dbReference type="AlphaFoldDB" id="A0A833JFG5"/>
<dbReference type="InterPro" id="IPR029063">
    <property type="entry name" value="SAM-dependent_MTases_sf"/>
</dbReference>
<evidence type="ECO:0000256" key="3">
    <source>
        <dbReference type="ARBA" id="ARBA00022603"/>
    </source>
</evidence>
<evidence type="ECO:0000256" key="2">
    <source>
        <dbReference type="ARBA" id="ARBA00012534"/>
    </source>
</evidence>